<comment type="function">
    <text evidence="17">Cleaves phosphorylated sphingoid bases (PSBs), such as sphingosine-1-phosphate, into fatty aldehydes and phosphoethanolamine. Elevates stress-induced ceramide production and apoptosis. Required for global lipid homeostasis in liver and cholesterol homeostasis in fibroblasts. Involved in the regulation of pro-inflammatory response and neutrophil trafficking. Modulates neuronal autophagy via phosphoethanolamine production which regulates accumulation of aggregate-prone proteins such as APP. Seems to play a role in establishing neuronal contact sites and axonal maintenance.</text>
</comment>
<keyword evidence="5" id="KW-0256">Endoplasmic reticulum</keyword>
<keyword evidence="23" id="KW-1185">Reference proteome</keyword>
<evidence type="ECO:0000256" key="18">
    <source>
        <dbReference type="ARBA" id="ARBA00060475"/>
    </source>
</evidence>
<evidence type="ECO:0000256" key="16">
    <source>
        <dbReference type="ARBA" id="ARBA00042568"/>
    </source>
</evidence>
<comment type="subcellular location">
    <subcellularLocation>
        <location evidence="18">Endoplasmic reticulum membrane</location>
        <topology evidence="18">Single-pass type III membrane protein</topology>
        <orientation evidence="18">Cytoplasmic side</orientation>
    </subcellularLocation>
</comment>
<keyword evidence="9 22" id="KW-1133">Transmembrane helix</keyword>
<evidence type="ECO:0000313" key="23">
    <source>
        <dbReference type="Proteomes" id="UP000515156"/>
    </source>
</evidence>
<dbReference type="FunFam" id="3.90.1150.10:FF:000020">
    <property type="entry name" value="Sphingosine-1-phosphate lyase 1"/>
    <property type="match status" value="1"/>
</dbReference>
<dbReference type="Proteomes" id="UP000515156">
    <property type="component" value="Chromosome 5"/>
</dbReference>
<dbReference type="CDD" id="cd06450">
    <property type="entry name" value="DOPA_deC_like"/>
    <property type="match status" value="1"/>
</dbReference>
<evidence type="ECO:0000256" key="21">
    <source>
        <dbReference type="RuleBase" id="RU000382"/>
    </source>
</evidence>
<dbReference type="InterPro" id="IPR015424">
    <property type="entry name" value="PyrdxlP-dep_Trfase"/>
</dbReference>
<keyword evidence="12 22" id="KW-0472">Membrane</keyword>
<dbReference type="OrthoDB" id="10254570at2759"/>
<evidence type="ECO:0000256" key="4">
    <source>
        <dbReference type="ARBA" id="ARBA00022692"/>
    </source>
</evidence>
<accession>A0A6P7Y8G4</accession>
<keyword evidence="13 21" id="KW-0456">Lyase</keyword>
<gene>
    <name evidence="24" type="primary">SGPL1</name>
</gene>
<dbReference type="GO" id="GO:0030149">
    <property type="term" value="P:sphingolipid catabolic process"/>
    <property type="evidence" value="ECO:0007669"/>
    <property type="project" value="TreeGrafter"/>
</dbReference>
<dbReference type="GO" id="GO:0005789">
    <property type="term" value="C:endoplasmic reticulum membrane"/>
    <property type="evidence" value="ECO:0007669"/>
    <property type="project" value="UniProtKB-SubCell"/>
</dbReference>
<dbReference type="CTD" id="8879"/>
<organism evidence="23 24">
    <name type="scientific">Microcaecilia unicolor</name>
    <dbReference type="NCBI Taxonomy" id="1415580"/>
    <lineage>
        <taxon>Eukaryota</taxon>
        <taxon>Metazoa</taxon>
        <taxon>Chordata</taxon>
        <taxon>Craniata</taxon>
        <taxon>Vertebrata</taxon>
        <taxon>Euteleostomi</taxon>
        <taxon>Amphibia</taxon>
        <taxon>Gymnophiona</taxon>
        <taxon>Siphonopidae</taxon>
        <taxon>Microcaecilia</taxon>
    </lineage>
</organism>
<dbReference type="InterPro" id="IPR015422">
    <property type="entry name" value="PyrdxlP-dep_Trfase_small"/>
</dbReference>
<evidence type="ECO:0000256" key="12">
    <source>
        <dbReference type="ARBA" id="ARBA00023136"/>
    </source>
</evidence>
<comment type="similarity">
    <text evidence="14">Belongs to the group II decarboxylase family. Sphingosine-1-phosphate lyase subfamily.</text>
</comment>
<evidence type="ECO:0000256" key="9">
    <source>
        <dbReference type="ARBA" id="ARBA00022989"/>
    </source>
</evidence>
<keyword evidence="8" id="KW-0735">Signal-anchor</keyword>
<dbReference type="PANTHER" id="PTHR42735">
    <property type="match status" value="1"/>
</dbReference>
<evidence type="ECO:0000256" key="13">
    <source>
        <dbReference type="ARBA" id="ARBA00023239"/>
    </source>
</evidence>
<evidence type="ECO:0000256" key="11">
    <source>
        <dbReference type="ARBA" id="ARBA00023098"/>
    </source>
</evidence>
<dbReference type="FunFam" id="3.40.640.10:FF:000020">
    <property type="entry name" value="sphingosine-1-phosphate lyase 1"/>
    <property type="match status" value="1"/>
</dbReference>
<dbReference type="EC" id="4.1.2.27" evidence="15"/>
<protein>
    <recommendedName>
        <fullName evidence="19">Sphingosine-1-phosphate lyase 1</fullName>
        <ecNumber evidence="15">4.1.2.27</ecNumber>
    </recommendedName>
    <alternativeName>
        <fullName evidence="16">Sphingosine-1-phosphate aldolase</fullName>
    </alternativeName>
</protein>
<dbReference type="AlphaFoldDB" id="A0A6P7Y8G4"/>
<keyword evidence="7" id="KW-0746">Sphingolipid metabolism</keyword>
<dbReference type="InterPro" id="IPR050477">
    <property type="entry name" value="GrpII_AminoAcid_Decarb"/>
</dbReference>
<dbReference type="Gene3D" id="3.90.1150.10">
    <property type="entry name" value="Aspartate Aminotransferase, domain 1"/>
    <property type="match status" value="1"/>
</dbReference>
<comment type="pathway">
    <text evidence="2">Lipid metabolism; sphingolipid metabolism.</text>
</comment>
<evidence type="ECO:0000313" key="24">
    <source>
        <dbReference type="RefSeq" id="XP_030059385.1"/>
    </source>
</evidence>
<dbReference type="FunCoup" id="A0A6P7Y8G4">
    <property type="interactions" value="1922"/>
</dbReference>
<dbReference type="GO" id="GO:0019752">
    <property type="term" value="P:carboxylic acid metabolic process"/>
    <property type="evidence" value="ECO:0007669"/>
    <property type="project" value="InterPro"/>
</dbReference>
<feature type="modified residue" description="N6-(pyridoxal phosphate)lysine" evidence="20">
    <location>
        <position position="318"/>
    </location>
</feature>
<evidence type="ECO:0000256" key="15">
    <source>
        <dbReference type="ARBA" id="ARBA00038965"/>
    </source>
</evidence>
<dbReference type="InParanoid" id="A0A6P7Y8G4"/>
<evidence type="ECO:0000256" key="8">
    <source>
        <dbReference type="ARBA" id="ARBA00022968"/>
    </source>
</evidence>
<dbReference type="GeneID" id="115470392"/>
<keyword evidence="11" id="KW-0443">Lipid metabolism</keyword>
<evidence type="ECO:0000256" key="7">
    <source>
        <dbReference type="ARBA" id="ARBA00022919"/>
    </source>
</evidence>
<comment type="pathway">
    <text evidence="3">Sphingolipid metabolism.</text>
</comment>
<evidence type="ECO:0000256" key="17">
    <source>
        <dbReference type="ARBA" id="ARBA00053536"/>
    </source>
</evidence>
<dbReference type="InterPro" id="IPR015421">
    <property type="entry name" value="PyrdxlP-dep_Trfase_major"/>
</dbReference>
<dbReference type="SUPFAM" id="SSF53383">
    <property type="entry name" value="PLP-dependent transferases"/>
    <property type="match status" value="1"/>
</dbReference>
<evidence type="ECO:0000256" key="6">
    <source>
        <dbReference type="ARBA" id="ARBA00022898"/>
    </source>
</evidence>
<dbReference type="KEGG" id="muo:115470392"/>
<dbReference type="Pfam" id="PF00282">
    <property type="entry name" value="Pyridoxal_deC"/>
    <property type="match status" value="1"/>
</dbReference>
<evidence type="ECO:0000256" key="2">
    <source>
        <dbReference type="ARBA" id="ARBA00004760"/>
    </source>
</evidence>
<evidence type="ECO:0000256" key="22">
    <source>
        <dbReference type="SAM" id="Phobius"/>
    </source>
</evidence>
<feature type="transmembrane region" description="Helical" evidence="22">
    <location>
        <begin position="6"/>
        <end position="25"/>
    </location>
</feature>
<evidence type="ECO:0000256" key="20">
    <source>
        <dbReference type="PIRSR" id="PIRSR602129-50"/>
    </source>
</evidence>
<reference evidence="24" key="1">
    <citation type="submission" date="2025-08" db="UniProtKB">
        <authorList>
            <consortium name="RefSeq"/>
        </authorList>
    </citation>
    <scope>IDENTIFICATION</scope>
</reference>
<evidence type="ECO:0000256" key="14">
    <source>
        <dbReference type="ARBA" id="ARBA00038302"/>
    </source>
</evidence>
<dbReference type="InterPro" id="IPR002129">
    <property type="entry name" value="PyrdxlP-dep_de-COase"/>
</dbReference>
<comment type="cofactor">
    <cofactor evidence="1 20 21">
        <name>pyridoxal 5'-phosphate</name>
        <dbReference type="ChEBI" id="CHEBI:597326"/>
    </cofactor>
</comment>
<dbReference type="PANTHER" id="PTHR42735:SF6">
    <property type="entry name" value="SPHINGOSINE-1-PHOSPHATE LYASE 1"/>
    <property type="match status" value="1"/>
</dbReference>
<dbReference type="Gene3D" id="3.40.640.10">
    <property type="entry name" value="Type I PLP-dependent aspartate aminotransferase-like (Major domain)"/>
    <property type="match status" value="1"/>
</dbReference>
<dbReference type="RefSeq" id="XP_030059385.1">
    <property type="nucleotide sequence ID" value="XM_030203525.1"/>
</dbReference>
<dbReference type="FunFam" id="6.10.140.2150:FF:000001">
    <property type="entry name" value="Sphingosine-1-phosphate lyase 1"/>
    <property type="match status" value="1"/>
</dbReference>
<dbReference type="GO" id="GO:0008117">
    <property type="term" value="F:sphinganine-1-phosphate aldolase activity"/>
    <property type="evidence" value="ECO:0007669"/>
    <property type="project" value="UniProtKB-EC"/>
</dbReference>
<name>A0A6P7Y8G4_9AMPH</name>
<proteinExistence type="inferred from homology"/>
<evidence type="ECO:0000256" key="19">
    <source>
        <dbReference type="ARBA" id="ARBA00069333"/>
    </source>
</evidence>
<sequence length="533" mass="59045">MEPWQLIIITFVTTLLTVWLYQFLFHPESLSSRFKKQCFKILRKLPFVGAQIQKQLNKAVDDMIDSMLSLKDGMSYVKVLPAKGLEQAKVLEKVKEYSSMGEVQWDNGKVSGAVYSGEERLTELFVKVYRQFAWSNPLHVDIFPGIRKMEAEVVRMACTLFNGGPESCGSMTSGGTESILMACKAYRDLAFENGIKHPEILAPISVHAAFEKAAHYFRMKLVHIPVDKKTMQVDVKAMARAISKNTAMLVCSAPQFPHGIIDPIEDVAKLAVKYKIPFHVDACLGGFLIVFMKKAGFPLQPFDFGVKGVTSISADTHKYGYAPKGSSVILYSDKTYRHYQFFVTPDWQGGIYASPTIAGSRAGGIIAACWATMMHIGEDGYVKATKKIIETARFIESELRKTKDILVLGKPQVSVVAIGSDSFDIFRLSNSLSAKGWNLNSLQFPSSIHICVTLQHIKPGIATQFVKDVRESVAEIMKDPGAKTTGMGAIYGMAQSISDRSMVTEVSQAFLDYLYNTDDVSGNKHLNGSPIPH</sequence>
<keyword evidence="10" id="KW-0944">Nitration</keyword>
<keyword evidence="4 22" id="KW-0812">Transmembrane</keyword>
<evidence type="ECO:0000256" key="3">
    <source>
        <dbReference type="ARBA" id="ARBA00004991"/>
    </source>
</evidence>
<dbReference type="GO" id="GO:0030170">
    <property type="term" value="F:pyridoxal phosphate binding"/>
    <property type="evidence" value="ECO:0007669"/>
    <property type="project" value="InterPro"/>
</dbReference>
<evidence type="ECO:0000256" key="1">
    <source>
        <dbReference type="ARBA" id="ARBA00001933"/>
    </source>
</evidence>
<evidence type="ECO:0000256" key="5">
    <source>
        <dbReference type="ARBA" id="ARBA00022824"/>
    </source>
</evidence>
<keyword evidence="6 20" id="KW-0663">Pyridoxal phosphate</keyword>
<dbReference type="Gene3D" id="6.10.140.2150">
    <property type="match status" value="1"/>
</dbReference>
<evidence type="ECO:0000256" key="10">
    <source>
        <dbReference type="ARBA" id="ARBA00023074"/>
    </source>
</evidence>